<protein>
    <submittedName>
        <fullName evidence="1">Uncharacterized protein</fullName>
    </submittedName>
</protein>
<comment type="caution">
    <text evidence="1">The sequence shown here is derived from an EMBL/GenBank/DDBJ whole genome shotgun (WGS) entry which is preliminary data.</text>
</comment>
<dbReference type="RefSeq" id="WP_158080473.1">
    <property type="nucleotide sequence ID" value="NZ_MZGW01000003.1"/>
</dbReference>
<evidence type="ECO:0000313" key="1">
    <source>
        <dbReference type="EMBL" id="OPJ56040.1"/>
    </source>
</evidence>
<sequence>MDKPNKANEKDKVENKNAEKKIPKEILELVGGMVSFIENIDKLNK</sequence>
<dbReference type="STRING" id="29349.CLOTH_12180"/>
<gene>
    <name evidence="1" type="ORF">CLOTH_12180</name>
</gene>
<reference evidence="1 2" key="1">
    <citation type="submission" date="2017-03" db="EMBL/GenBank/DDBJ databases">
        <title>Genome sequence of Clostridium thermoalcaliphilum DSM 7309.</title>
        <authorList>
            <person name="Poehlein A."/>
            <person name="Daniel R."/>
        </authorList>
    </citation>
    <scope>NUCLEOTIDE SEQUENCE [LARGE SCALE GENOMIC DNA]</scope>
    <source>
        <strain evidence="1 2">DSM 7309</strain>
    </source>
</reference>
<accession>A0A1V4I836</accession>
<dbReference type="EMBL" id="MZGW01000003">
    <property type="protein sequence ID" value="OPJ56040.1"/>
    <property type="molecule type" value="Genomic_DNA"/>
</dbReference>
<proteinExistence type="predicted"/>
<dbReference type="AlphaFoldDB" id="A0A1V4I836"/>
<name>A0A1V4I836_9FIRM</name>
<keyword evidence="2" id="KW-1185">Reference proteome</keyword>
<organism evidence="1 2">
    <name type="scientific">Alkalithermobacter paradoxus</name>
    <dbReference type="NCBI Taxonomy" id="29349"/>
    <lineage>
        <taxon>Bacteria</taxon>
        <taxon>Bacillati</taxon>
        <taxon>Bacillota</taxon>
        <taxon>Clostridia</taxon>
        <taxon>Peptostreptococcales</taxon>
        <taxon>Tepidibacteraceae</taxon>
        <taxon>Alkalithermobacter</taxon>
    </lineage>
</organism>
<evidence type="ECO:0000313" key="2">
    <source>
        <dbReference type="Proteomes" id="UP000190140"/>
    </source>
</evidence>
<dbReference type="Proteomes" id="UP000190140">
    <property type="component" value="Unassembled WGS sequence"/>
</dbReference>